<dbReference type="AlphaFoldDB" id="A0A135UWM1"/>
<name>A0A135UWM1_9PEZI</name>
<gene>
    <name evidence="1" type="ORF">CSAL01_12604</name>
</gene>
<dbReference type="EMBL" id="JFFI01000941">
    <property type="protein sequence ID" value="KXH64799.1"/>
    <property type="molecule type" value="Genomic_DNA"/>
</dbReference>
<dbReference type="Proteomes" id="UP000070121">
    <property type="component" value="Unassembled WGS sequence"/>
</dbReference>
<comment type="caution">
    <text evidence="1">The sequence shown here is derived from an EMBL/GenBank/DDBJ whole genome shotgun (WGS) entry which is preliminary data.</text>
</comment>
<sequence length="302" mass="34704">MSVQILTDKEDSEESAQLLDKPKEGFLARITRLLKHPDIKHDHIDTLQDAVTPSKMPYLDNIDARLEILTHTLHDLDTEIRENPLKYGGREIGLVLIRAVGLFTSRQGRLCHHEVYRPQDIKNSAWSWMEAKDLHEVMEGMHGLDILHFNTIARSQATSLSLMNVISLNDTLSKWWAKSWIALEPIAQTDLSIRLRFRWLREPMFVDEEDHSAGGGAEEEDMICPRTVFLNADPRLNSKEIRSQSGKPLRIVHFKTCEYIEDGYGFDITSEKKEGLPNFGLLEMRYKLSLLISLSWREAGRG</sequence>
<protein>
    <submittedName>
        <fullName evidence="1">Uncharacterized protein</fullName>
    </submittedName>
</protein>
<evidence type="ECO:0000313" key="2">
    <source>
        <dbReference type="Proteomes" id="UP000070121"/>
    </source>
</evidence>
<proteinExistence type="predicted"/>
<organism evidence="1 2">
    <name type="scientific">Colletotrichum salicis</name>
    <dbReference type="NCBI Taxonomy" id="1209931"/>
    <lineage>
        <taxon>Eukaryota</taxon>
        <taxon>Fungi</taxon>
        <taxon>Dikarya</taxon>
        <taxon>Ascomycota</taxon>
        <taxon>Pezizomycotina</taxon>
        <taxon>Sordariomycetes</taxon>
        <taxon>Hypocreomycetidae</taxon>
        <taxon>Glomerellales</taxon>
        <taxon>Glomerellaceae</taxon>
        <taxon>Colletotrichum</taxon>
        <taxon>Colletotrichum acutatum species complex</taxon>
    </lineage>
</organism>
<reference evidence="1 2" key="1">
    <citation type="submission" date="2014-02" db="EMBL/GenBank/DDBJ databases">
        <title>The genome sequence of Colletotrichum salicis CBS 607.94.</title>
        <authorList>
            <person name="Baroncelli R."/>
            <person name="Thon M.R."/>
        </authorList>
    </citation>
    <scope>NUCLEOTIDE SEQUENCE [LARGE SCALE GENOMIC DNA]</scope>
    <source>
        <strain evidence="1 2">CBS 607.94</strain>
    </source>
</reference>
<accession>A0A135UWM1</accession>
<keyword evidence="2" id="KW-1185">Reference proteome</keyword>
<evidence type="ECO:0000313" key="1">
    <source>
        <dbReference type="EMBL" id="KXH64799.1"/>
    </source>
</evidence>
<dbReference type="OrthoDB" id="5416097at2759"/>